<gene>
    <name evidence="7" type="primary">LOC101501901</name>
</gene>
<dbReference type="InterPro" id="IPR025742">
    <property type="entry name" value="CSTF2_hinge"/>
</dbReference>
<organism evidence="6 7">
    <name type="scientific">Cicer arietinum</name>
    <name type="common">Chickpea</name>
    <name type="synonym">Garbanzo</name>
    <dbReference type="NCBI Taxonomy" id="3827"/>
    <lineage>
        <taxon>Eukaryota</taxon>
        <taxon>Viridiplantae</taxon>
        <taxon>Streptophyta</taxon>
        <taxon>Embryophyta</taxon>
        <taxon>Tracheophyta</taxon>
        <taxon>Spermatophyta</taxon>
        <taxon>Magnoliopsida</taxon>
        <taxon>eudicotyledons</taxon>
        <taxon>Gunneridae</taxon>
        <taxon>Pentapetalae</taxon>
        <taxon>rosids</taxon>
        <taxon>fabids</taxon>
        <taxon>Fabales</taxon>
        <taxon>Fabaceae</taxon>
        <taxon>Papilionoideae</taxon>
        <taxon>50 kb inversion clade</taxon>
        <taxon>NPAAA clade</taxon>
        <taxon>Hologalegina</taxon>
        <taxon>IRL clade</taxon>
        <taxon>Cicereae</taxon>
        <taxon>Cicer</taxon>
    </lineage>
</organism>
<keyword evidence="2" id="KW-0539">Nucleus</keyword>
<feature type="domain" description="RRM" evidence="5">
    <location>
        <begin position="9"/>
        <end position="87"/>
    </location>
</feature>
<dbReference type="Gene3D" id="3.30.70.330">
    <property type="match status" value="1"/>
</dbReference>
<dbReference type="Proteomes" id="UP000087171">
    <property type="component" value="Chromosome Ca4"/>
</dbReference>
<accession>A0A1S2XYC2</accession>
<keyword evidence="3" id="KW-0694">RNA-binding</keyword>
<evidence type="ECO:0000313" key="7">
    <source>
        <dbReference type="RefSeq" id="XP_004496403.1"/>
    </source>
</evidence>
<dbReference type="Gene3D" id="1.25.40.630">
    <property type="match status" value="1"/>
</dbReference>
<sequence>MASSQSQHRCVFVGNIPYDATEEQLIEICQEVGPVVSFRLVIDRETGKPKGYGFCEYKDEETALSARRNLQGYDINGRQLRVDFAENDKGTDRNKDQGRGGPGMTPNVDAQKQVVIPAVQGESSQHQPIGLHIAISAAAVMTAALGGSQSAIQSNQNGLQNQSALANDPLTLHMAKMSRSQLTEIISELKGMATHNKDLARQLLLSRPQLPKALFQAQIMLGMVTPQVLQMPNLKLVSDQTSHSSMNEGHLGQPSMVQTVVSLPPYGQSKLQPGLTPYIQEGQVSTIPHNPLAPNQLTSNPRPPMQPRIPLQHHPSNHFVQLGTGQSNLMLPSVRPPALGSLSVRPPIQSASSTALNPQMHASFLQHPVRVGSSTISHNIQMVRPDASFQVGPSTSSGISQLFSKEGDRSSKVLEDWATSSSKYSNMSLGVENTSMVRDIPESLTRPSKLTRLNDGRGASLSAGTSNMPVSNGSSYVPRSTSLSVPAVPKAEVRHTDQQSSQSQQLPSDVESVLLQQVLNLTPEQLSSLPPEQQQQVMQLQQALKRDQMQLS</sequence>
<dbReference type="PANTHER" id="PTHR45735">
    <property type="entry name" value="CLEAVAGE STIMULATION FACTOR SUBUNIT 2"/>
    <property type="match status" value="1"/>
</dbReference>
<dbReference type="KEGG" id="cam:101501901"/>
<feature type="region of interest" description="Disordered" evidence="4">
    <location>
        <begin position="489"/>
        <end position="508"/>
    </location>
</feature>
<name>A0A1S2XYC2_CICAR</name>
<reference evidence="6" key="1">
    <citation type="journal article" date="2013" name="Nat. Biotechnol.">
        <title>Draft genome sequence of chickpea (Cicer arietinum) provides a resource for trait improvement.</title>
        <authorList>
            <person name="Varshney R.K."/>
            <person name="Song C."/>
            <person name="Saxena R.K."/>
            <person name="Azam S."/>
            <person name="Yu S."/>
            <person name="Sharpe A.G."/>
            <person name="Cannon S."/>
            <person name="Baek J."/>
            <person name="Rosen B.D."/>
            <person name="Tar'an B."/>
            <person name="Millan T."/>
            <person name="Zhang X."/>
            <person name="Ramsay L.D."/>
            <person name="Iwata A."/>
            <person name="Wang Y."/>
            <person name="Nelson W."/>
            <person name="Farmer A.D."/>
            <person name="Gaur P.M."/>
            <person name="Soderlund C."/>
            <person name="Penmetsa R.V."/>
            <person name="Xu C."/>
            <person name="Bharti A.K."/>
            <person name="He W."/>
            <person name="Winter P."/>
            <person name="Zhao S."/>
            <person name="Hane J.K."/>
            <person name="Carrasquilla-Garcia N."/>
            <person name="Condie J.A."/>
            <person name="Upadhyaya H.D."/>
            <person name="Luo M.C."/>
            <person name="Thudi M."/>
            <person name="Gowda C.L."/>
            <person name="Singh N.P."/>
            <person name="Lichtenzveig J."/>
            <person name="Gali K.K."/>
            <person name="Rubio J."/>
            <person name="Nadarajan N."/>
            <person name="Dolezel J."/>
            <person name="Bansal K.C."/>
            <person name="Xu X."/>
            <person name="Edwards D."/>
            <person name="Zhang G."/>
            <person name="Kahl G."/>
            <person name="Gil J."/>
            <person name="Singh K.B."/>
            <person name="Datta S.K."/>
            <person name="Jackson S.A."/>
            <person name="Wang J."/>
            <person name="Cook D.R."/>
        </authorList>
    </citation>
    <scope>NUCLEOTIDE SEQUENCE [LARGE SCALE GENOMIC DNA]</scope>
    <source>
        <strain evidence="6">cv. CDC Frontier</strain>
    </source>
</reference>
<dbReference type="InterPro" id="IPR038192">
    <property type="entry name" value="CSTF_C_sf"/>
</dbReference>
<dbReference type="Pfam" id="PF00076">
    <property type="entry name" value="RRM_1"/>
    <property type="match status" value="1"/>
</dbReference>
<evidence type="ECO:0000256" key="2">
    <source>
        <dbReference type="ARBA" id="ARBA00023242"/>
    </source>
</evidence>
<reference evidence="7" key="2">
    <citation type="submission" date="2025-08" db="UniProtKB">
        <authorList>
            <consortium name="RefSeq"/>
        </authorList>
    </citation>
    <scope>IDENTIFICATION</scope>
    <source>
        <tissue evidence="7">Etiolated seedlings</tissue>
    </source>
</reference>
<evidence type="ECO:0000256" key="4">
    <source>
        <dbReference type="SAM" id="MobiDB-lite"/>
    </source>
</evidence>
<dbReference type="InterPro" id="IPR035979">
    <property type="entry name" value="RBD_domain_sf"/>
</dbReference>
<evidence type="ECO:0000313" key="6">
    <source>
        <dbReference type="Proteomes" id="UP000087171"/>
    </source>
</evidence>
<dbReference type="InterPro" id="IPR026896">
    <property type="entry name" value="CSTF_C"/>
</dbReference>
<dbReference type="InterPro" id="IPR000504">
    <property type="entry name" value="RRM_dom"/>
</dbReference>
<feature type="region of interest" description="Disordered" evidence="4">
    <location>
        <begin position="438"/>
        <end position="481"/>
    </location>
</feature>
<feature type="compositionally biased region" description="Basic and acidic residues" evidence="4">
    <location>
        <begin position="81"/>
        <end position="98"/>
    </location>
</feature>
<proteinExistence type="predicted"/>
<comment type="subcellular location">
    <subcellularLocation>
        <location evidence="1">Nucleus</location>
    </subcellularLocation>
</comment>
<dbReference type="Pfam" id="PF14327">
    <property type="entry name" value="CSTF2_hinge"/>
    <property type="match status" value="1"/>
</dbReference>
<evidence type="ECO:0000256" key="3">
    <source>
        <dbReference type="PROSITE-ProRule" id="PRU00176"/>
    </source>
</evidence>
<dbReference type="InterPro" id="IPR012677">
    <property type="entry name" value="Nucleotide-bd_a/b_plait_sf"/>
</dbReference>
<keyword evidence="6" id="KW-1185">Reference proteome</keyword>
<feature type="region of interest" description="Disordered" evidence="4">
    <location>
        <begin position="81"/>
        <end position="109"/>
    </location>
</feature>
<evidence type="ECO:0000256" key="1">
    <source>
        <dbReference type="ARBA" id="ARBA00004123"/>
    </source>
</evidence>
<dbReference type="FunFam" id="3.30.70.330:FF:000378">
    <property type="entry name" value="Cleavage stimulating factor 64"/>
    <property type="match status" value="1"/>
</dbReference>
<dbReference type="Pfam" id="PF14304">
    <property type="entry name" value="CSTF_C"/>
    <property type="match status" value="1"/>
</dbReference>
<dbReference type="FunFam" id="1.25.40.630:FF:000002">
    <property type="entry name" value="Cleavage stimulating factor 64"/>
    <property type="match status" value="1"/>
</dbReference>
<protein>
    <submittedName>
        <fullName evidence="7">Cleavage stimulating factor 64</fullName>
    </submittedName>
</protein>
<dbReference type="eggNOG" id="KOG0108">
    <property type="taxonomic scope" value="Eukaryota"/>
</dbReference>
<dbReference type="OrthoDB" id="272703at2759"/>
<dbReference type="GeneID" id="101501901"/>
<dbReference type="STRING" id="3827.A0A1S2XYC2"/>
<evidence type="ECO:0000259" key="5">
    <source>
        <dbReference type="PROSITE" id="PS50102"/>
    </source>
</evidence>
<dbReference type="AlphaFoldDB" id="A0A1S2XYC2"/>
<dbReference type="GO" id="GO:0005847">
    <property type="term" value="C:mRNA cleavage and polyadenylation specificity factor complex"/>
    <property type="evidence" value="ECO:0007669"/>
    <property type="project" value="TreeGrafter"/>
</dbReference>
<dbReference type="PROSITE" id="PS50102">
    <property type="entry name" value="RRM"/>
    <property type="match status" value="1"/>
</dbReference>
<dbReference type="SUPFAM" id="SSF54928">
    <property type="entry name" value="RNA-binding domain, RBD"/>
    <property type="match status" value="1"/>
</dbReference>
<dbReference type="PaxDb" id="3827-XP_004496403.1"/>
<dbReference type="FunFam" id="1.10.20.70:FF:000002">
    <property type="entry name" value="Related to Cleavage stimulation factor"/>
    <property type="match status" value="1"/>
</dbReference>
<dbReference type="CDD" id="cd12398">
    <property type="entry name" value="RRM_CSTF2_RNA15_like"/>
    <property type="match status" value="1"/>
</dbReference>
<dbReference type="RefSeq" id="XP_004496403.1">
    <property type="nucleotide sequence ID" value="XM_004496346.3"/>
</dbReference>
<dbReference type="GO" id="GO:0031124">
    <property type="term" value="P:mRNA 3'-end processing"/>
    <property type="evidence" value="ECO:0007669"/>
    <property type="project" value="InterPro"/>
</dbReference>
<dbReference type="PANTHER" id="PTHR45735:SF2">
    <property type="entry name" value="CLEAVAGE STIMULATION FACTOR SUBUNIT 2"/>
    <property type="match status" value="1"/>
</dbReference>
<dbReference type="SMART" id="SM00360">
    <property type="entry name" value="RRM"/>
    <property type="match status" value="1"/>
</dbReference>
<feature type="compositionally biased region" description="Polar residues" evidence="4">
    <location>
        <begin position="462"/>
        <end position="481"/>
    </location>
</feature>
<dbReference type="GO" id="GO:0003729">
    <property type="term" value="F:mRNA binding"/>
    <property type="evidence" value="ECO:0007669"/>
    <property type="project" value="TreeGrafter"/>
</dbReference>
<dbReference type="Gene3D" id="1.10.20.70">
    <property type="entry name" value="Transcription termination and cleavage factor, C-terminal domain"/>
    <property type="match status" value="1"/>
</dbReference>